<reference evidence="2 3" key="1">
    <citation type="submission" date="2018-01" db="EMBL/GenBank/DDBJ databases">
        <title>Complete genome sequence of Bacteriovorax stolpii DSM12778.</title>
        <authorList>
            <person name="Tang B."/>
            <person name="Chang J."/>
        </authorList>
    </citation>
    <scope>NUCLEOTIDE SEQUENCE [LARGE SCALE GENOMIC DNA]</scope>
    <source>
        <strain evidence="2 3">DSM 12778</strain>
    </source>
</reference>
<sequence>MRKHIAPMMLLSALAISPVAHSQDAALDNAEVTTPAVTTSSNIYYIALNGLRVRSTPEDAGKTMGVLSLNERVRLVSPELINGKYVQIEIIKTVNKMLPSEKYYVVREYLSEKVIDYKEFTGKYFTVLNVATETLRIYERQCADNSCPHKMIMETEVVVGEDRDHPAAEKGKGRSVLGSYRLTGWAKFYQDAEGHYPAWYKDGYPDLPKIGENDWTDWFKSKYMPADANGKKHGSMRGAFGWYAGFVAPNPYGQWTHGTVGWGEDKDKYIKKTKKLITNIVSDPRSSGCTRNNNEAVAFIRQIIDTGAPMIKIYAKEALLDQSLSDYREDGKQWQYIMTKKAGEKADRAEVLQSLKVSGNEVDTFWAAKRAGGDLILDPKSPLNQILEVGTYDIDNQPTVIEYTPGEKMGKIKRSVGRKGNVYGVKSQDMSDGVFYIDAGVLSGYHHPKAILEVSGFEDEETPPWMNISNLNR</sequence>
<proteinExistence type="predicted"/>
<dbReference type="RefSeq" id="WP_102244572.1">
    <property type="nucleotide sequence ID" value="NZ_CP025704.1"/>
</dbReference>
<dbReference type="Pfam" id="PF03734">
    <property type="entry name" value="YkuD"/>
    <property type="match status" value="1"/>
</dbReference>
<keyword evidence="3" id="KW-1185">Reference proteome</keyword>
<dbReference type="InterPro" id="IPR005490">
    <property type="entry name" value="LD_TPept_cat_dom"/>
</dbReference>
<protein>
    <recommendedName>
        <fullName evidence="1">L,D-TPase catalytic domain-containing protein</fullName>
    </recommendedName>
</protein>
<dbReference type="AlphaFoldDB" id="A0A2K9NUT4"/>
<evidence type="ECO:0000313" key="3">
    <source>
        <dbReference type="Proteomes" id="UP000235584"/>
    </source>
</evidence>
<accession>A0A2K9NUT4</accession>
<feature type="domain" description="L,D-TPase catalytic" evidence="1">
    <location>
        <begin position="151"/>
        <end position="310"/>
    </location>
</feature>
<dbReference type="GO" id="GO:0016740">
    <property type="term" value="F:transferase activity"/>
    <property type="evidence" value="ECO:0007669"/>
    <property type="project" value="InterPro"/>
</dbReference>
<gene>
    <name evidence="2" type="ORF">C0V70_14440</name>
</gene>
<dbReference type="Proteomes" id="UP000235584">
    <property type="component" value="Chromosome"/>
</dbReference>
<evidence type="ECO:0000313" key="2">
    <source>
        <dbReference type="EMBL" id="AUN99281.1"/>
    </source>
</evidence>
<evidence type="ECO:0000259" key="1">
    <source>
        <dbReference type="Pfam" id="PF03734"/>
    </source>
</evidence>
<dbReference type="KEGG" id="bsto:C0V70_14440"/>
<organism evidence="2 3">
    <name type="scientific">Bacteriovorax stolpii</name>
    <name type="common">Bdellovibrio stolpii</name>
    <dbReference type="NCBI Taxonomy" id="960"/>
    <lineage>
        <taxon>Bacteria</taxon>
        <taxon>Pseudomonadati</taxon>
        <taxon>Bdellovibrionota</taxon>
        <taxon>Bacteriovoracia</taxon>
        <taxon>Bacteriovoracales</taxon>
        <taxon>Bacteriovoracaceae</taxon>
        <taxon>Bacteriovorax</taxon>
    </lineage>
</organism>
<dbReference type="EMBL" id="CP025704">
    <property type="protein sequence ID" value="AUN99281.1"/>
    <property type="molecule type" value="Genomic_DNA"/>
</dbReference>
<name>A0A2K9NUT4_BACTC</name>